<dbReference type="PANTHER" id="PTHR11895">
    <property type="entry name" value="TRANSAMIDASE"/>
    <property type="match status" value="1"/>
</dbReference>
<dbReference type="Proteomes" id="UP001301140">
    <property type="component" value="Unassembled WGS sequence"/>
</dbReference>
<dbReference type="InterPro" id="IPR023631">
    <property type="entry name" value="Amidase_dom"/>
</dbReference>
<evidence type="ECO:0000313" key="2">
    <source>
        <dbReference type="EMBL" id="MDF1584829.1"/>
    </source>
</evidence>
<dbReference type="InterPro" id="IPR020556">
    <property type="entry name" value="Amidase_CS"/>
</dbReference>
<dbReference type="PANTHER" id="PTHR11895:SF176">
    <property type="entry name" value="AMIDASE AMID-RELATED"/>
    <property type="match status" value="1"/>
</dbReference>
<proteinExistence type="predicted"/>
<dbReference type="InterPro" id="IPR000120">
    <property type="entry name" value="Amidase"/>
</dbReference>
<evidence type="ECO:0000259" key="1">
    <source>
        <dbReference type="Pfam" id="PF01425"/>
    </source>
</evidence>
<gene>
    <name evidence="2" type="ORF">PZ740_00340</name>
</gene>
<dbReference type="InterPro" id="IPR036928">
    <property type="entry name" value="AS_sf"/>
</dbReference>
<name>A0AAP3UY90_9PROT</name>
<reference evidence="2 3" key="1">
    <citation type="submission" date="2023-03" db="EMBL/GenBank/DDBJ databases">
        <title>YIM 152171 draft genome.</title>
        <authorList>
            <person name="Yang Z."/>
        </authorList>
    </citation>
    <scope>NUCLEOTIDE SEQUENCE [LARGE SCALE GENOMIC DNA]</scope>
    <source>
        <strain evidence="2 3">YIM 152171</strain>
    </source>
</reference>
<feature type="domain" description="Amidase" evidence="1">
    <location>
        <begin position="23"/>
        <end position="434"/>
    </location>
</feature>
<comment type="caution">
    <text evidence="2">The sequence shown here is derived from an EMBL/GenBank/DDBJ whole genome shotgun (WGS) entry which is preliminary data.</text>
</comment>
<dbReference type="Pfam" id="PF01425">
    <property type="entry name" value="Amidase"/>
    <property type="match status" value="1"/>
</dbReference>
<protein>
    <submittedName>
        <fullName evidence="2">Amidase</fullName>
    </submittedName>
</protein>
<dbReference type="EMBL" id="JARGEQ010000001">
    <property type="protein sequence ID" value="MDF1584829.1"/>
    <property type="molecule type" value="Genomic_DNA"/>
</dbReference>
<accession>A0AAP3UY90</accession>
<dbReference type="GO" id="GO:0003824">
    <property type="term" value="F:catalytic activity"/>
    <property type="evidence" value="ECO:0007669"/>
    <property type="project" value="InterPro"/>
</dbReference>
<evidence type="ECO:0000313" key="3">
    <source>
        <dbReference type="Proteomes" id="UP001301140"/>
    </source>
</evidence>
<dbReference type="RefSeq" id="WP_327787234.1">
    <property type="nucleotide sequence ID" value="NZ_JARGEQ010000001.1"/>
</dbReference>
<sequence>MLPDATIDDLARALRDGRTSSRELTEQALARAGEAGGRHVFTRTFDEAALAQADAADRLRAQGVVPSPLAGLPVSIKDLFDVQGHETRAGSRALAGSGPAARDAVAVARLRAAGAVLVGHTNMTEFAYSGIGLNPHYGTPGNPHDPARIPGGSSSGAAVSVAGGMAAMGLGTDTGGSVRIPAALCGLAGFKPTQRRVPLDGGVPLSWTLDSIGPIARTIRCCAVADAILAGAPEHGAPAALPLAGLRLAVPQSYVLDDMDEAVSEAFAESLTRLSEAGARVEEAGFENLLELGTLFEGGGFTAAESFHWHRRLLAEKRELYDPRVRGRIERGAAMLASEYMALQDGRAAAIAEMRRRMRPWDALLFPTVPIVAPRLDELEDDADFTRLNLLVLRNSTVANMLGLCAASLPCQPEGALPVGLTVMAGEGQDERLLAMAAAIEDVLRGGA</sequence>
<dbReference type="SUPFAM" id="SSF75304">
    <property type="entry name" value="Amidase signature (AS) enzymes"/>
    <property type="match status" value="1"/>
</dbReference>
<dbReference type="AlphaFoldDB" id="A0AAP3UY90"/>
<organism evidence="2 3">
    <name type="scientific">Marinimicrococcus flavescens</name>
    <dbReference type="NCBI Taxonomy" id="3031815"/>
    <lineage>
        <taxon>Bacteria</taxon>
        <taxon>Pseudomonadati</taxon>
        <taxon>Pseudomonadota</taxon>
        <taxon>Alphaproteobacteria</taxon>
        <taxon>Geminicoccales</taxon>
        <taxon>Geminicoccaceae</taxon>
        <taxon>Marinimicrococcus</taxon>
    </lineage>
</organism>
<dbReference type="Gene3D" id="3.90.1300.10">
    <property type="entry name" value="Amidase signature (AS) domain"/>
    <property type="match status" value="1"/>
</dbReference>
<dbReference type="PROSITE" id="PS00571">
    <property type="entry name" value="AMIDASES"/>
    <property type="match status" value="1"/>
</dbReference>
<keyword evidence="3" id="KW-1185">Reference proteome</keyword>
<dbReference type="NCBIfam" id="NF005460">
    <property type="entry name" value="PRK07056.1"/>
    <property type="match status" value="1"/>
</dbReference>